<dbReference type="InterPro" id="IPR054189">
    <property type="entry name" value="DUF6894"/>
</dbReference>
<dbReference type="OrthoDB" id="8021130at2"/>
<reference evidence="2 3" key="1">
    <citation type="submission" date="2019-03" db="EMBL/GenBank/DDBJ databases">
        <title>Rhizobium sp. nov., an bacterium isolated from biocrust in Mu Us Desert.</title>
        <authorList>
            <person name="Lixiong L."/>
        </authorList>
    </citation>
    <scope>NUCLEOTIDE SEQUENCE [LARGE SCALE GENOMIC DNA]</scope>
    <source>
        <strain evidence="2 3">SPY-1</strain>
    </source>
</reference>
<proteinExistence type="predicted"/>
<gene>
    <name evidence="2" type="ORF">E2F50_08740</name>
</gene>
<sequence length="98" mass="10583">MPHFYLHVRSTDGLATDPEGADFRDLEAVRKEARKGMRSLVADALFSGKELLVRSVEITDDQGNALGQVTLAAAISGVIPVDDAFVHEVREAQAQGAY</sequence>
<dbReference type="AlphaFoldDB" id="A0A4R5UJF2"/>
<dbReference type="Proteomes" id="UP000295238">
    <property type="component" value="Unassembled WGS sequence"/>
</dbReference>
<feature type="domain" description="DUF6894" evidence="1">
    <location>
        <begin position="3"/>
        <end position="71"/>
    </location>
</feature>
<organism evidence="2 3">
    <name type="scientific">Rhizobium deserti</name>
    <dbReference type="NCBI Taxonomy" id="2547961"/>
    <lineage>
        <taxon>Bacteria</taxon>
        <taxon>Pseudomonadati</taxon>
        <taxon>Pseudomonadota</taxon>
        <taxon>Alphaproteobacteria</taxon>
        <taxon>Hyphomicrobiales</taxon>
        <taxon>Rhizobiaceae</taxon>
        <taxon>Rhizobium/Agrobacterium group</taxon>
        <taxon>Rhizobium</taxon>
    </lineage>
</organism>
<evidence type="ECO:0000259" key="1">
    <source>
        <dbReference type="Pfam" id="PF21834"/>
    </source>
</evidence>
<protein>
    <recommendedName>
        <fullName evidence="1">DUF6894 domain-containing protein</fullName>
    </recommendedName>
</protein>
<comment type="caution">
    <text evidence="2">The sequence shown here is derived from an EMBL/GenBank/DDBJ whole genome shotgun (WGS) entry which is preliminary data.</text>
</comment>
<evidence type="ECO:0000313" key="3">
    <source>
        <dbReference type="Proteomes" id="UP000295238"/>
    </source>
</evidence>
<name>A0A4R5UJF2_9HYPH</name>
<evidence type="ECO:0000313" key="2">
    <source>
        <dbReference type="EMBL" id="TDK36982.1"/>
    </source>
</evidence>
<dbReference type="Pfam" id="PF21834">
    <property type="entry name" value="DUF6894"/>
    <property type="match status" value="1"/>
</dbReference>
<accession>A0A4R5UJF2</accession>
<dbReference type="EMBL" id="SMTL01000002">
    <property type="protein sequence ID" value="TDK36982.1"/>
    <property type="molecule type" value="Genomic_DNA"/>
</dbReference>
<keyword evidence="3" id="KW-1185">Reference proteome</keyword>
<dbReference type="RefSeq" id="WP_133315750.1">
    <property type="nucleotide sequence ID" value="NZ_SMTL01000002.1"/>
</dbReference>